<dbReference type="InterPro" id="IPR036388">
    <property type="entry name" value="WH-like_DNA-bd_sf"/>
</dbReference>
<feature type="transmembrane region" description="Helical" evidence="2">
    <location>
        <begin position="133"/>
        <end position="149"/>
    </location>
</feature>
<dbReference type="AlphaFoldDB" id="A0A9E7R158"/>
<dbReference type="KEGG" id="ssai:N0B31_16350"/>
<keyword evidence="2" id="KW-0472">Membrane</keyword>
<dbReference type="GeneID" id="74944026"/>
<proteinExistence type="predicted"/>
<evidence type="ECO:0000313" key="3">
    <source>
        <dbReference type="EMBL" id="UWM53696.1"/>
    </source>
</evidence>
<feature type="compositionally biased region" description="Acidic residues" evidence="1">
    <location>
        <begin position="1"/>
        <end position="17"/>
    </location>
</feature>
<sequence>MSDADESESDEALDEAILEALQSAERSPLPATEVAKRVDRTYAETRERLVDLADAGDVERRNLEHGTWWRLPGREAEPSEADIAAARESGRLVAAGVDDDEAFEAEHPSGPPPIERENLWSGVEVHVEVDRRALAAVAVLGLFVVLAVLRRWRRR</sequence>
<protein>
    <submittedName>
        <fullName evidence="3">Uncharacterized protein</fullName>
    </submittedName>
</protein>
<keyword evidence="2" id="KW-1133">Transmembrane helix</keyword>
<accession>A0A9E7R158</accession>
<evidence type="ECO:0000313" key="4">
    <source>
        <dbReference type="Proteomes" id="UP001057580"/>
    </source>
</evidence>
<name>A0A9E7R158_9EURY</name>
<evidence type="ECO:0000256" key="2">
    <source>
        <dbReference type="SAM" id="Phobius"/>
    </source>
</evidence>
<gene>
    <name evidence="3" type="ORF">N0B31_16350</name>
</gene>
<keyword evidence="2" id="KW-0812">Transmembrane</keyword>
<dbReference type="EMBL" id="CP104003">
    <property type="protein sequence ID" value="UWM53696.1"/>
    <property type="molecule type" value="Genomic_DNA"/>
</dbReference>
<dbReference type="RefSeq" id="WP_260592690.1">
    <property type="nucleotide sequence ID" value="NZ_CP104003.1"/>
</dbReference>
<evidence type="ECO:0000256" key="1">
    <source>
        <dbReference type="SAM" id="MobiDB-lite"/>
    </source>
</evidence>
<keyword evidence="4" id="KW-1185">Reference proteome</keyword>
<dbReference type="Gene3D" id="1.10.10.10">
    <property type="entry name" value="Winged helix-like DNA-binding domain superfamily/Winged helix DNA-binding domain"/>
    <property type="match status" value="1"/>
</dbReference>
<feature type="region of interest" description="Disordered" evidence="1">
    <location>
        <begin position="1"/>
        <end position="29"/>
    </location>
</feature>
<reference evidence="3" key="1">
    <citation type="submission" date="2022-09" db="EMBL/GenBank/DDBJ databases">
        <title>Diverse halophilic archaea isolated from saline environments.</title>
        <authorList>
            <person name="Cui H.-L."/>
        </authorList>
    </citation>
    <scope>NUCLEOTIDE SEQUENCE</scope>
    <source>
        <strain evidence="3">ZS-35-S2</strain>
    </source>
</reference>
<dbReference type="Proteomes" id="UP001057580">
    <property type="component" value="Chromosome"/>
</dbReference>
<organism evidence="3 4">
    <name type="scientific">Salinirubellus salinus</name>
    <dbReference type="NCBI Taxonomy" id="1364945"/>
    <lineage>
        <taxon>Archaea</taxon>
        <taxon>Methanobacteriati</taxon>
        <taxon>Methanobacteriota</taxon>
        <taxon>Stenosarchaea group</taxon>
        <taxon>Halobacteria</taxon>
        <taxon>Halobacteriales</taxon>
        <taxon>Natronomonadaceae</taxon>
        <taxon>Salinirubellus</taxon>
    </lineage>
</organism>